<organism evidence="4 5">
    <name type="scientific">Pleurodeles waltl</name>
    <name type="common">Iberian ribbed newt</name>
    <dbReference type="NCBI Taxonomy" id="8319"/>
    <lineage>
        <taxon>Eukaryota</taxon>
        <taxon>Metazoa</taxon>
        <taxon>Chordata</taxon>
        <taxon>Craniata</taxon>
        <taxon>Vertebrata</taxon>
        <taxon>Euteleostomi</taxon>
        <taxon>Amphibia</taxon>
        <taxon>Batrachia</taxon>
        <taxon>Caudata</taxon>
        <taxon>Salamandroidea</taxon>
        <taxon>Salamandridae</taxon>
        <taxon>Pleurodelinae</taxon>
        <taxon>Pleurodeles</taxon>
    </lineage>
</organism>
<name>A0AAV7S1J6_PLEWA</name>
<dbReference type="PANTHER" id="PTHR45690:SF19">
    <property type="entry name" value="NACHT, LRR AND PYD DOMAINS-CONTAINING PROTEIN 3"/>
    <property type="match status" value="1"/>
</dbReference>
<protein>
    <submittedName>
        <fullName evidence="4">Uncharacterized protein</fullName>
    </submittedName>
</protein>
<evidence type="ECO:0000256" key="3">
    <source>
        <dbReference type="ARBA" id="ARBA00022737"/>
    </source>
</evidence>
<dbReference type="SMART" id="SM00367">
    <property type="entry name" value="LRR_CC"/>
    <property type="match status" value="7"/>
</dbReference>
<keyword evidence="3" id="KW-0677">Repeat</keyword>
<comment type="subcellular location">
    <subcellularLocation>
        <location evidence="1">Cytoplasm</location>
    </subcellularLocation>
</comment>
<keyword evidence="5" id="KW-1185">Reference proteome</keyword>
<dbReference type="SUPFAM" id="SSF52047">
    <property type="entry name" value="RNI-like"/>
    <property type="match status" value="3"/>
</dbReference>
<dbReference type="InterPro" id="IPR001611">
    <property type="entry name" value="Leu-rich_rpt"/>
</dbReference>
<dbReference type="AlphaFoldDB" id="A0AAV7S1J6"/>
<keyword evidence="2" id="KW-0963">Cytoplasm</keyword>
<evidence type="ECO:0000313" key="4">
    <source>
        <dbReference type="EMBL" id="KAJ1158894.1"/>
    </source>
</evidence>
<dbReference type="Pfam" id="PF13516">
    <property type="entry name" value="LRR_6"/>
    <property type="match status" value="9"/>
</dbReference>
<gene>
    <name evidence="4" type="ORF">NDU88_011566</name>
</gene>
<reference evidence="4" key="1">
    <citation type="journal article" date="2022" name="bioRxiv">
        <title>Sequencing and chromosome-scale assembly of the giantPleurodeles waltlgenome.</title>
        <authorList>
            <person name="Brown T."/>
            <person name="Elewa A."/>
            <person name="Iarovenko S."/>
            <person name="Subramanian E."/>
            <person name="Araus A.J."/>
            <person name="Petzold A."/>
            <person name="Susuki M."/>
            <person name="Suzuki K.-i.T."/>
            <person name="Hayashi T."/>
            <person name="Toyoda A."/>
            <person name="Oliveira C."/>
            <person name="Osipova E."/>
            <person name="Leigh N.D."/>
            <person name="Simon A."/>
            <person name="Yun M.H."/>
        </authorList>
    </citation>
    <scope>NUCLEOTIDE SEQUENCE</scope>
    <source>
        <strain evidence="4">20211129_DDA</strain>
        <tissue evidence="4">Liver</tissue>
    </source>
</reference>
<dbReference type="EMBL" id="JANPWB010000009">
    <property type="protein sequence ID" value="KAJ1158894.1"/>
    <property type="molecule type" value="Genomic_DNA"/>
</dbReference>
<dbReference type="InterPro" id="IPR050637">
    <property type="entry name" value="NLRP_innate_immun_reg"/>
</dbReference>
<comment type="caution">
    <text evidence="4">The sequence shown here is derived from an EMBL/GenBank/DDBJ whole genome shotgun (WGS) entry which is preliminary data.</text>
</comment>
<dbReference type="Gene3D" id="3.80.10.10">
    <property type="entry name" value="Ribonuclease Inhibitor"/>
    <property type="match status" value="3"/>
</dbReference>
<accession>A0AAV7S1J6</accession>
<proteinExistence type="predicted"/>
<dbReference type="Proteomes" id="UP001066276">
    <property type="component" value="Chromosome 5"/>
</dbReference>
<evidence type="ECO:0000313" key="5">
    <source>
        <dbReference type="Proteomes" id="UP001066276"/>
    </source>
</evidence>
<dbReference type="PANTHER" id="PTHR45690">
    <property type="entry name" value="NACHT, LRR AND PYD DOMAINS-CONTAINING PROTEIN 12"/>
    <property type="match status" value="1"/>
</dbReference>
<dbReference type="InterPro" id="IPR032675">
    <property type="entry name" value="LRR_dom_sf"/>
</dbReference>
<dbReference type="SMART" id="SM00368">
    <property type="entry name" value="LRR_RI"/>
    <property type="match status" value="19"/>
</dbReference>
<dbReference type="GO" id="GO:0005737">
    <property type="term" value="C:cytoplasm"/>
    <property type="evidence" value="ECO:0007669"/>
    <property type="project" value="UniProtKB-SubCell"/>
</dbReference>
<dbReference type="CDD" id="cd00116">
    <property type="entry name" value="LRR_RI"/>
    <property type="match status" value="2"/>
</dbReference>
<sequence length="674" mass="72455">MMLKAVKGGFRACSTGTRRAAARGRTRMDSNIKSCCAALASLLSVNRSLTELDLSGNTLGGSGMILLCEGLKDPHCSIQKLEMDGCQLTDVCCEALSAVLQMSPSLRDLDLRVNNLGDSGVQHLCEGLKHPDCKIQKLKIKCCCFTDSSCAHLSSVLTVSCNLMELNIGGNDVGDSGMQLLCEGLKHPDCRLQSLWMRHCLLTSLGCADLSPALCTIPSLTMLVLSNNELGDSGVRQLCEGLRHPGCRVQKLWIEYCSLTSSCCADLASVLSANQWLTELDVGGNELGDAGVIQLCQGMKDPHCRIQTLDLTSCSLTGLCFTELASVFRTNGCLTDLFLAQNDLRDIFMQPLFEGLNYKGCKMQVLWIDSCTLSDSCCGLLAGVFKDSLSLAQLYLGNNALGDLGLKQLCQGLTHPNCKIQTLWMGTCSLTGSCGADLSSAISTSQCLTELDLSCNILGDSGFIHLCEGLKQPGCKLWKLWVKHCSLTSACCAELSSALTINQTLTELGLSRNELGDSGVSQLCKGLKHPSCRIQTLLVNTCSLTDSCCADLAAVLRTSQTLTAMHLNYNKLGDSGIAELCEGLKHPNCRIQTLGIVNCSLTGVCFSHLATALCRNQTLTFLDLNDNELGSPGVKQLFDGMKSPGCRIQTLRLTECFNQSLDNDDTSSNYKSMC</sequence>
<dbReference type="InterPro" id="IPR006553">
    <property type="entry name" value="Leu-rich_rpt_Cys-con_subtyp"/>
</dbReference>
<evidence type="ECO:0000256" key="1">
    <source>
        <dbReference type="ARBA" id="ARBA00004496"/>
    </source>
</evidence>
<evidence type="ECO:0000256" key="2">
    <source>
        <dbReference type="ARBA" id="ARBA00022490"/>
    </source>
</evidence>